<evidence type="ECO:0000313" key="2">
    <source>
        <dbReference type="EMBL" id="MFC3194797.1"/>
    </source>
</evidence>
<sequence>MNQKLARLDLTTAQHEILMNVFHKPGSSQQQLSDRLLVVKSNTSALLKKLSERGFIERRKSNQDGRQQLLFLTPHGLAKLQQSMAVQIEVVQAMTQVLSDQEIETNLIIMNRVYDALDQLG</sequence>
<dbReference type="InterPro" id="IPR036388">
    <property type="entry name" value="WH-like_DNA-bd_sf"/>
</dbReference>
<dbReference type="RefSeq" id="WP_198538142.1">
    <property type="nucleotide sequence ID" value="NZ_JBHRTS010000005.1"/>
</dbReference>
<protein>
    <submittedName>
        <fullName evidence="2">MarR family winged helix-turn-helix transcriptional regulator</fullName>
    </submittedName>
</protein>
<gene>
    <name evidence="2" type="ORF">ACFODZ_11155</name>
</gene>
<reference evidence="3" key="1">
    <citation type="journal article" date="2019" name="Int. J. Syst. Evol. Microbiol.">
        <title>The Global Catalogue of Microorganisms (GCM) 10K type strain sequencing project: providing services to taxonomists for standard genome sequencing and annotation.</title>
        <authorList>
            <consortium name="The Broad Institute Genomics Platform"/>
            <consortium name="The Broad Institute Genome Sequencing Center for Infectious Disease"/>
            <person name="Wu L."/>
            <person name="Ma J."/>
        </authorList>
    </citation>
    <scope>NUCLEOTIDE SEQUENCE [LARGE SCALE GENOMIC DNA]</scope>
    <source>
        <strain evidence="3">KCTC 42953</strain>
    </source>
</reference>
<dbReference type="PANTHER" id="PTHR33164:SF57">
    <property type="entry name" value="MARR-FAMILY TRANSCRIPTIONAL REGULATOR"/>
    <property type="match status" value="1"/>
</dbReference>
<comment type="caution">
    <text evidence="2">The sequence shown here is derived from an EMBL/GenBank/DDBJ whole genome shotgun (WGS) entry which is preliminary data.</text>
</comment>
<feature type="domain" description="HTH marR-type" evidence="1">
    <location>
        <begin position="1"/>
        <end position="115"/>
    </location>
</feature>
<dbReference type="Proteomes" id="UP001595533">
    <property type="component" value="Unassembled WGS sequence"/>
</dbReference>
<dbReference type="EMBL" id="JBHRTS010000005">
    <property type="protein sequence ID" value="MFC3194797.1"/>
    <property type="molecule type" value="Genomic_DNA"/>
</dbReference>
<keyword evidence="3" id="KW-1185">Reference proteome</keyword>
<dbReference type="Pfam" id="PF12802">
    <property type="entry name" value="MarR_2"/>
    <property type="match status" value="1"/>
</dbReference>
<dbReference type="SUPFAM" id="SSF46785">
    <property type="entry name" value="Winged helix' DNA-binding domain"/>
    <property type="match status" value="1"/>
</dbReference>
<dbReference type="InterPro" id="IPR039422">
    <property type="entry name" value="MarR/SlyA-like"/>
</dbReference>
<accession>A0ABV7JCF2</accession>
<dbReference type="PROSITE" id="PS50995">
    <property type="entry name" value="HTH_MARR_2"/>
    <property type="match status" value="1"/>
</dbReference>
<name>A0ABV7JCF2_9GAMM</name>
<evidence type="ECO:0000313" key="3">
    <source>
        <dbReference type="Proteomes" id="UP001595533"/>
    </source>
</evidence>
<dbReference type="PRINTS" id="PR00598">
    <property type="entry name" value="HTHMARR"/>
</dbReference>
<dbReference type="InterPro" id="IPR036390">
    <property type="entry name" value="WH_DNA-bd_sf"/>
</dbReference>
<dbReference type="PANTHER" id="PTHR33164">
    <property type="entry name" value="TRANSCRIPTIONAL REGULATOR, MARR FAMILY"/>
    <property type="match status" value="1"/>
</dbReference>
<proteinExistence type="predicted"/>
<dbReference type="InterPro" id="IPR000835">
    <property type="entry name" value="HTH_MarR-typ"/>
</dbReference>
<organism evidence="2 3">
    <name type="scientific">Marinicella sediminis</name>
    <dbReference type="NCBI Taxonomy" id="1792834"/>
    <lineage>
        <taxon>Bacteria</taxon>
        <taxon>Pseudomonadati</taxon>
        <taxon>Pseudomonadota</taxon>
        <taxon>Gammaproteobacteria</taxon>
        <taxon>Lysobacterales</taxon>
        <taxon>Marinicellaceae</taxon>
        <taxon>Marinicella</taxon>
    </lineage>
</organism>
<evidence type="ECO:0000259" key="1">
    <source>
        <dbReference type="PROSITE" id="PS50995"/>
    </source>
</evidence>
<dbReference type="SMART" id="SM00347">
    <property type="entry name" value="HTH_MARR"/>
    <property type="match status" value="1"/>
</dbReference>
<dbReference type="Gene3D" id="1.10.10.10">
    <property type="entry name" value="Winged helix-like DNA-binding domain superfamily/Winged helix DNA-binding domain"/>
    <property type="match status" value="1"/>
</dbReference>